<keyword evidence="7 8" id="KW-0472">Membrane</keyword>
<reference evidence="9" key="1">
    <citation type="journal article" date="2014" name="Int. J. Syst. Evol. Microbiol.">
        <title>Complete genome sequence of Corynebacterium casei LMG S-19264T (=DSM 44701T), isolated from a smear-ripened cheese.</title>
        <authorList>
            <consortium name="US DOE Joint Genome Institute (JGI-PGF)"/>
            <person name="Walter F."/>
            <person name="Albersmeier A."/>
            <person name="Kalinowski J."/>
            <person name="Ruckert C."/>
        </authorList>
    </citation>
    <scope>NUCLEOTIDE SEQUENCE</scope>
    <source>
        <strain evidence="9">CGMCC 4.7299</strain>
    </source>
</reference>
<name>A0A8J3C3W6_9ACTN</name>
<dbReference type="Proteomes" id="UP000656042">
    <property type="component" value="Unassembled WGS sequence"/>
</dbReference>
<gene>
    <name evidence="9" type="ORF">GCM10012284_57170</name>
</gene>
<evidence type="ECO:0000256" key="4">
    <source>
        <dbReference type="ARBA" id="ARBA00022692"/>
    </source>
</evidence>
<evidence type="ECO:0000313" key="10">
    <source>
        <dbReference type="Proteomes" id="UP000656042"/>
    </source>
</evidence>
<protein>
    <recommendedName>
        <fullName evidence="11">Exosortase/archaeosortase family protein</fullName>
    </recommendedName>
</protein>
<keyword evidence="10" id="KW-1185">Reference proteome</keyword>
<dbReference type="GO" id="GO:0005886">
    <property type="term" value="C:plasma membrane"/>
    <property type="evidence" value="ECO:0007669"/>
    <property type="project" value="UniProtKB-SubCell"/>
</dbReference>
<dbReference type="NCBIfam" id="TIGR04178">
    <property type="entry name" value="exo_archaeo"/>
    <property type="match status" value="1"/>
</dbReference>
<evidence type="ECO:0000313" key="9">
    <source>
        <dbReference type="EMBL" id="GGL15070.1"/>
    </source>
</evidence>
<dbReference type="RefSeq" id="WP_189082433.1">
    <property type="nucleotide sequence ID" value="NZ_BMMX01000047.1"/>
</dbReference>
<feature type="transmembrane region" description="Helical" evidence="8">
    <location>
        <begin position="144"/>
        <end position="167"/>
    </location>
</feature>
<dbReference type="Pfam" id="PF09721">
    <property type="entry name" value="Exosortase_EpsH"/>
    <property type="match status" value="1"/>
</dbReference>
<evidence type="ECO:0000256" key="3">
    <source>
        <dbReference type="ARBA" id="ARBA00022670"/>
    </source>
</evidence>
<evidence type="ECO:0000256" key="6">
    <source>
        <dbReference type="ARBA" id="ARBA00022989"/>
    </source>
</evidence>
<accession>A0A8J3C3W6</accession>
<feature type="transmembrane region" description="Helical" evidence="8">
    <location>
        <begin position="75"/>
        <end position="100"/>
    </location>
</feature>
<evidence type="ECO:0000256" key="8">
    <source>
        <dbReference type="SAM" id="Phobius"/>
    </source>
</evidence>
<dbReference type="AlphaFoldDB" id="A0A8J3C3W6"/>
<evidence type="ECO:0000256" key="2">
    <source>
        <dbReference type="ARBA" id="ARBA00022475"/>
    </source>
</evidence>
<evidence type="ECO:0000256" key="5">
    <source>
        <dbReference type="ARBA" id="ARBA00022801"/>
    </source>
</evidence>
<keyword evidence="5" id="KW-0378">Hydrolase</keyword>
<proteinExistence type="predicted"/>
<evidence type="ECO:0008006" key="11">
    <source>
        <dbReference type="Google" id="ProtNLM"/>
    </source>
</evidence>
<keyword evidence="4 8" id="KW-0812">Transmembrane</keyword>
<dbReference type="GO" id="GO:0008233">
    <property type="term" value="F:peptidase activity"/>
    <property type="evidence" value="ECO:0007669"/>
    <property type="project" value="UniProtKB-KW"/>
</dbReference>
<keyword evidence="3" id="KW-0645">Protease</keyword>
<comment type="subcellular location">
    <subcellularLocation>
        <location evidence="1">Cell membrane</location>
        <topology evidence="1">Multi-pass membrane protein</topology>
    </subcellularLocation>
</comment>
<sequence length="183" mass="19832">MIRGLRRVVADAGPVRLTLMLAFAAAVAYAVAHDRALRHVEACGSAEVLRWFAFDDVSCVADTTLFRVDGTLTGYTITIGCTAIFLLFPFFTITGLLLLVRRVAVWRSLLAAVAATIAVLTVNQVRLLVIGAGMRIWGIEQGYAYTHIFFGTLVSTLGVVLSGFFYLKLLTGLRARKAVPAHA</sequence>
<keyword evidence="6 8" id="KW-1133">Transmembrane helix</keyword>
<organism evidence="9 10">
    <name type="scientific">Mangrovihabitans endophyticus</name>
    <dbReference type="NCBI Taxonomy" id="1751298"/>
    <lineage>
        <taxon>Bacteria</taxon>
        <taxon>Bacillati</taxon>
        <taxon>Actinomycetota</taxon>
        <taxon>Actinomycetes</taxon>
        <taxon>Micromonosporales</taxon>
        <taxon>Micromonosporaceae</taxon>
        <taxon>Mangrovihabitans</taxon>
    </lineage>
</organism>
<feature type="transmembrane region" description="Helical" evidence="8">
    <location>
        <begin position="109"/>
        <end position="132"/>
    </location>
</feature>
<keyword evidence="2" id="KW-1003">Cell membrane</keyword>
<evidence type="ECO:0000256" key="7">
    <source>
        <dbReference type="ARBA" id="ARBA00023136"/>
    </source>
</evidence>
<comment type="caution">
    <text evidence="9">The sequence shown here is derived from an EMBL/GenBank/DDBJ whole genome shotgun (WGS) entry which is preliminary data.</text>
</comment>
<dbReference type="InterPro" id="IPR026392">
    <property type="entry name" value="Exo/Archaeosortase_dom"/>
</dbReference>
<evidence type="ECO:0000256" key="1">
    <source>
        <dbReference type="ARBA" id="ARBA00004651"/>
    </source>
</evidence>
<dbReference type="EMBL" id="BMMX01000047">
    <property type="protein sequence ID" value="GGL15070.1"/>
    <property type="molecule type" value="Genomic_DNA"/>
</dbReference>
<dbReference type="InterPro" id="IPR019127">
    <property type="entry name" value="Exosortase"/>
</dbReference>
<feature type="transmembrane region" description="Helical" evidence="8">
    <location>
        <begin position="12"/>
        <end position="32"/>
    </location>
</feature>
<reference evidence="9" key="2">
    <citation type="submission" date="2020-09" db="EMBL/GenBank/DDBJ databases">
        <authorList>
            <person name="Sun Q."/>
            <person name="Zhou Y."/>
        </authorList>
    </citation>
    <scope>NUCLEOTIDE SEQUENCE</scope>
    <source>
        <strain evidence="9">CGMCC 4.7299</strain>
    </source>
</reference>
<dbReference type="GO" id="GO:0006508">
    <property type="term" value="P:proteolysis"/>
    <property type="evidence" value="ECO:0007669"/>
    <property type="project" value="UniProtKB-KW"/>
</dbReference>